<dbReference type="RefSeq" id="WP_187539521.1">
    <property type="nucleotide sequence ID" value="NZ_CP060718.1"/>
</dbReference>
<dbReference type="KEGG" id="slut:H9L13_04875"/>
<evidence type="ECO:0000313" key="2">
    <source>
        <dbReference type="Proteomes" id="UP000515971"/>
    </source>
</evidence>
<dbReference type="Proteomes" id="UP000515971">
    <property type="component" value="Chromosome"/>
</dbReference>
<evidence type="ECO:0000313" key="1">
    <source>
        <dbReference type="EMBL" id="QNN68213.1"/>
    </source>
</evidence>
<dbReference type="AlphaFoldDB" id="A0A7G9SK38"/>
<accession>A0A7G9SK38</accession>
<protein>
    <submittedName>
        <fullName evidence="1">Uncharacterized protein</fullName>
    </submittedName>
</protein>
<reference evidence="1 2" key="1">
    <citation type="submission" date="2020-08" db="EMBL/GenBank/DDBJ databases">
        <title>Genome sequence of Sphingomonas lutea KCTC 23642T.</title>
        <authorList>
            <person name="Hyun D.-W."/>
            <person name="Bae J.-W."/>
        </authorList>
    </citation>
    <scope>NUCLEOTIDE SEQUENCE [LARGE SCALE GENOMIC DNA]</scope>
    <source>
        <strain evidence="1 2">KCTC 23642</strain>
    </source>
</reference>
<dbReference type="EMBL" id="CP060718">
    <property type="protein sequence ID" value="QNN68213.1"/>
    <property type="molecule type" value="Genomic_DNA"/>
</dbReference>
<organism evidence="1 2">
    <name type="scientific">Sphingomonas lutea</name>
    <dbReference type="NCBI Taxonomy" id="1045317"/>
    <lineage>
        <taxon>Bacteria</taxon>
        <taxon>Pseudomonadati</taxon>
        <taxon>Pseudomonadota</taxon>
        <taxon>Alphaproteobacteria</taxon>
        <taxon>Sphingomonadales</taxon>
        <taxon>Sphingomonadaceae</taxon>
        <taxon>Sphingomonas</taxon>
    </lineage>
</organism>
<gene>
    <name evidence="1" type="ORF">H9L13_04875</name>
</gene>
<keyword evidence="2" id="KW-1185">Reference proteome</keyword>
<sequence>MATLELRRALARPDAETLVRQIDAYADYFATGEGEWPDECADDFE</sequence>
<proteinExistence type="predicted"/>
<name>A0A7G9SK38_9SPHN</name>